<dbReference type="Proteomes" id="UP000186456">
    <property type="component" value="Unassembled WGS sequence"/>
</dbReference>
<dbReference type="EMBL" id="FNJN01000007">
    <property type="protein sequence ID" value="SDP30853.1"/>
    <property type="molecule type" value="Genomic_DNA"/>
</dbReference>
<reference evidence="2 3" key="1">
    <citation type="submission" date="2016-10" db="EMBL/GenBank/DDBJ databases">
        <authorList>
            <person name="de Groot N.N."/>
        </authorList>
    </citation>
    <scope>NUCLEOTIDE SEQUENCE [LARGE SCALE GENOMIC DNA]</scope>
    <source>
        <strain evidence="2 3">StLB037</strain>
    </source>
</reference>
<gene>
    <name evidence="2" type="ORF">SAMN04487788_2940</name>
</gene>
<evidence type="ECO:0000313" key="3">
    <source>
        <dbReference type="Proteomes" id="UP000186456"/>
    </source>
</evidence>
<proteinExistence type="predicted"/>
<protein>
    <submittedName>
        <fullName evidence="2">Uncharacterized protein</fullName>
    </submittedName>
</protein>
<accession>A0A1H0RMW6</accession>
<feature type="region of interest" description="Disordered" evidence="1">
    <location>
        <begin position="81"/>
        <end position="101"/>
    </location>
</feature>
<dbReference type="RefSeq" id="WP_056229218.1">
    <property type="nucleotide sequence ID" value="NZ_FNJN01000007.1"/>
</dbReference>
<evidence type="ECO:0000256" key="1">
    <source>
        <dbReference type="SAM" id="MobiDB-lite"/>
    </source>
</evidence>
<sequence>MGQSIERLRIAVDGVSHALAPLEHADDLRRQVLAAVHAGGGFLTVTTDDGSKLSILVTPATSATISVVTVHLQEDTADAQQAAWAPPSINYDDDDTPFDVI</sequence>
<dbReference type="AlphaFoldDB" id="A0A1H0RMW6"/>
<name>A0A1H0RMW6_MICTS</name>
<evidence type="ECO:0000313" key="2">
    <source>
        <dbReference type="EMBL" id="SDP30853.1"/>
    </source>
</evidence>
<feature type="compositionally biased region" description="Acidic residues" evidence="1">
    <location>
        <begin position="91"/>
        <end position="101"/>
    </location>
</feature>
<organism evidence="2 3">
    <name type="scientific">Microbacterium testaceum (strain StLB037)</name>
    <dbReference type="NCBI Taxonomy" id="979556"/>
    <lineage>
        <taxon>Bacteria</taxon>
        <taxon>Bacillati</taxon>
        <taxon>Actinomycetota</taxon>
        <taxon>Actinomycetes</taxon>
        <taxon>Micrococcales</taxon>
        <taxon>Microbacteriaceae</taxon>
        <taxon>Microbacterium</taxon>
    </lineage>
</organism>